<dbReference type="PANTHER" id="PTHR43708:SF5">
    <property type="entry name" value="CONSERVED EXPRESSED OXIDOREDUCTASE (EUROFUNG)-RELATED"/>
    <property type="match status" value="1"/>
</dbReference>
<keyword evidence="6" id="KW-1185">Reference proteome</keyword>
<protein>
    <submittedName>
        <fullName evidence="5">Predicted dehydrogenase</fullName>
    </submittedName>
</protein>
<dbReference type="Proteomes" id="UP000198510">
    <property type="component" value="Unassembled WGS sequence"/>
</dbReference>
<keyword evidence="2" id="KW-0560">Oxidoreductase</keyword>
<dbReference type="PANTHER" id="PTHR43708">
    <property type="entry name" value="CONSERVED EXPRESSED OXIDOREDUCTASE (EUROFUNG)"/>
    <property type="match status" value="1"/>
</dbReference>
<dbReference type="GO" id="GO:0016491">
    <property type="term" value="F:oxidoreductase activity"/>
    <property type="evidence" value="ECO:0007669"/>
    <property type="project" value="UniProtKB-KW"/>
</dbReference>
<dbReference type="STRING" id="1075417.SAMN05421823_111157"/>
<dbReference type="SUPFAM" id="SSF51735">
    <property type="entry name" value="NAD(P)-binding Rossmann-fold domains"/>
    <property type="match status" value="1"/>
</dbReference>
<evidence type="ECO:0000256" key="1">
    <source>
        <dbReference type="ARBA" id="ARBA00010928"/>
    </source>
</evidence>
<dbReference type="Pfam" id="PF01408">
    <property type="entry name" value="GFO_IDH_MocA"/>
    <property type="match status" value="1"/>
</dbReference>
<name>A0A1G9RGZ0_9BACT</name>
<comment type="similarity">
    <text evidence="1">Belongs to the Gfo/Idh/MocA family.</text>
</comment>
<dbReference type="GO" id="GO:0000166">
    <property type="term" value="F:nucleotide binding"/>
    <property type="evidence" value="ECO:0007669"/>
    <property type="project" value="InterPro"/>
</dbReference>
<dbReference type="RefSeq" id="WP_089686747.1">
    <property type="nucleotide sequence ID" value="NZ_FNFO01000011.1"/>
</dbReference>
<feature type="domain" description="Gfo/Idh/MocA-like oxidoreductase C-terminal" evidence="4">
    <location>
        <begin position="134"/>
        <end position="347"/>
    </location>
</feature>
<dbReference type="Pfam" id="PF02894">
    <property type="entry name" value="GFO_IDH_MocA_C"/>
    <property type="match status" value="1"/>
</dbReference>
<dbReference type="EMBL" id="FNFO01000011">
    <property type="protein sequence ID" value="SDM22592.1"/>
    <property type="molecule type" value="Genomic_DNA"/>
</dbReference>
<evidence type="ECO:0000259" key="4">
    <source>
        <dbReference type="Pfam" id="PF02894"/>
    </source>
</evidence>
<evidence type="ECO:0000259" key="3">
    <source>
        <dbReference type="Pfam" id="PF01408"/>
    </source>
</evidence>
<dbReference type="InterPro" id="IPR000683">
    <property type="entry name" value="Gfo/Idh/MocA-like_OxRdtase_N"/>
</dbReference>
<feature type="domain" description="Gfo/Idh/MocA-like oxidoreductase N-terminal" evidence="3">
    <location>
        <begin position="6"/>
        <end position="121"/>
    </location>
</feature>
<dbReference type="NCBIfam" id="NF008607">
    <property type="entry name" value="PRK11579.1"/>
    <property type="match status" value="1"/>
</dbReference>
<dbReference type="Gene3D" id="3.30.360.10">
    <property type="entry name" value="Dihydrodipicolinate Reductase, domain 2"/>
    <property type="match status" value="1"/>
</dbReference>
<evidence type="ECO:0000256" key="2">
    <source>
        <dbReference type="ARBA" id="ARBA00023002"/>
    </source>
</evidence>
<dbReference type="InterPro" id="IPR036291">
    <property type="entry name" value="NAD(P)-bd_dom_sf"/>
</dbReference>
<dbReference type="InterPro" id="IPR051317">
    <property type="entry name" value="Gfo/Idh/MocA_oxidoreduct"/>
</dbReference>
<proteinExistence type="inferred from homology"/>
<dbReference type="Gene3D" id="3.40.50.720">
    <property type="entry name" value="NAD(P)-binding Rossmann-like Domain"/>
    <property type="match status" value="1"/>
</dbReference>
<evidence type="ECO:0000313" key="6">
    <source>
        <dbReference type="Proteomes" id="UP000198510"/>
    </source>
</evidence>
<accession>A0A1G9RGZ0</accession>
<dbReference type="OrthoDB" id="9815825at2"/>
<dbReference type="InterPro" id="IPR004104">
    <property type="entry name" value="Gfo/Idh/MocA-like_OxRdtase_C"/>
</dbReference>
<organism evidence="5 6">
    <name type="scientific">Catalinimonas alkaloidigena</name>
    <dbReference type="NCBI Taxonomy" id="1075417"/>
    <lineage>
        <taxon>Bacteria</taxon>
        <taxon>Pseudomonadati</taxon>
        <taxon>Bacteroidota</taxon>
        <taxon>Cytophagia</taxon>
        <taxon>Cytophagales</taxon>
        <taxon>Catalimonadaceae</taxon>
        <taxon>Catalinimonas</taxon>
    </lineage>
</organism>
<dbReference type="AlphaFoldDB" id="A0A1G9RGZ0"/>
<gene>
    <name evidence="5" type="ORF">SAMN05421823_111157</name>
</gene>
<reference evidence="5 6" key="1">
    <citation type="submission" date="2016-10" db="EMBL/GenBank/DDBJ databases">
        <authorList>
            <person name="de Groot N.N."/>
        </authorList>
    </citation>
    <scope>NUCLEOTIDE SEQUENCE [LARGE SCALE GENOMIC DNA]</scope>
    <source>
        <strain evidence="5 6">DSM 25186</strain>
    </source>
</reference>
<evidence type="ECO:0000313" key="5">
    <source>
        <dbReference type="EMBL" id="SDM22592.1"/>
    </source>
</evidence>
<sequence length="349" mass="39398">MQQTITVGLVAYGMSGQVFHAPFLHTLPGFQLKTVVERHAEKSKERYPYVNVVRSLDELLADDSIELVVVTTPNHLHYADTKKALEAGKHVVVEKPFVENTTQAEELIALAKRQNRHLIVYQNRRWDSDFQTVKKVLAQGMLGDLVHFESHYDRYVNYIRPGNTWKEDTQGATGVLYDLGAHLIDQALQLFGAPKAVTGDLRVEREGSRIIDNFHLTLHYDRPRVLIQSNMLVRELGPRFILHGVNGSFLKWGLDPQEAALKAGRWPNEAGWGTEPENLWGKLNTQWGDLHTIGRIETVPGDYNQFYHGVYAALTEDAPVPVKPEEALLTQKVIEAAIRSAEEGRQVAP</sequence>